<evidence type="ECO:0000313" key="2">
    <source>
        <dbReference type="EMBL" id="SFU74927.1"/>
    </source>
</evidence>
<dbReference type="InterPro" id="IPR012312">
    <property type="entry name" value="Hemerythrin-like"/>
</dbReference>
<dbReference type="EMBL" id="FPBZ01000023">
    <property type="protein sequence ID" value="SFU74927.1"/>
    <property type="molecule type" value="Genomic_DNA"/>
</dbReference>
<dbReference type="Gene3D" id="1.20.120.520">
    <property type="entry name" value="nmb1532 protein domain like"/>
    <property type="match status" value="1"/>
</dbReference>
<dbReference type="AlphaFoldDB" id="A0A1I7IPV2"/>
<evidence type="ECO:0000259" key="1">
    <source>
        <dbReference type="Pfam" id="PF01814"/>
    </source>
</evidence>
<dbReference type="Proteomes" id="UP000182649">
    <property type="component" value="Unassembled WGS sequence"/>
</dbReference>
<sequence>MPRIGALLSLSREHHTSLVVARDARRAASTGDPAALSAAIKRIESHWATLLVRHFEVEERLLETLGSAFDAEVAARIRAEHKELRGLACNSCELDPMERLRRFSDLLGSHVRYEERFVFPQLQSHPGIINADV</sequence>
<feature type="domain" description="Hemerythrin-like" evidence="1">
    <location>
        <begin position="12"/>
        <end position="122"/>
    </location>
</feature>
<organism evidence="2 3">
    <name type="scientific">Nitrosospira multiformis</name>
    <dbReference type="NCBI Taxonomy" id="1231"/>
    <lineage>
        <taxon>Bacteria</taxon>
        <taxon>Pseudomonadati</taxon>
        <taxon>Pseudomonadota</taxon>
        <taxon>Betaproteobacteria</taxon>
        <taxon>Nitrosomonadales</taxon>
        <taxon>Nitrosomonadaceae</taxon>
        <taxon>Nitrosospira</taxon>
    </lineage>
</organism>
<dbReference type="OrthoDB" id="9793254at2"/>
<reference evidence="2 3" key="1">
    <citation type="submission" date="2016-10" db="EMBL/GenBank/DDBJ databases">
        <authorList>
            <person name="de Groot N.N."/>
        </authorList>
    </citation>
    <scope>NUCLEOTIDE SEQUENCE [LARGE SCALE GENOMIC DNA]</scope>
    <source>
        <strain evidence="2 3">Nl14</strain>
    </source>
</reference>
<proteinExistence type="predicted"/>
<accession>A0A1I7IPV2</accession>
<dbReference type="Pfam" id="PF01814">
    <property type="entry name" value="Hemerythrin"/>
    <property type="match status" value="1"/>
</dbReference>
<protein>
    <submittedName>
        <fullName evidence="2">Hemerythrin HHE cation binding domain-containing protein</fullName>
    </submittedName>
</protein>
<name>A0A1I7IPV2_9PROT</name>
<evidence type="ECO:0000313" key="3">
    <source>
        <dbReference type="Proteomes" id="UP000182649"/>
    </source>
</evidence>
<gene>
    <name evidence="2" type="ORF">SAMN05216417_12316</name>
</gene>